<dbReference type="CTD" id="80714"/>
<evidence type="ECO:0000256" key="1">
    <source>
        <dbReference type="ARBA" id="ARBA00003263"/>
    </source>
</evidence>
<keyword evidence="8 15" id="KW-0371">Homeobox</keyword>
<dbReference type="Pfam" id="PF03792">
    <property type="entry name" value="PBC"/>
    <property type="match status" value="1"/>
</dbReference>
<comment type="function">
    <text evidence="1">Sequence-specific transcription factor which is part of a developmental regulatory system that provides cells with specific positional identities on the anterior-posterior axis.</text>
</comment>
<dbReference type="FunFam" id="1.10.10.60:FF:000277">
    <property type="entry name" value="Pre-B-cell leukemia transcription factor 1"/>
    <property type="match status" value="1"/>
</dbReference>
<dbReference type="InterPro" id="IPR008422">
    <property type="entry name" value="KN_HD"/>
</dbReference>
<keyword evidence="6" id="KW-0805">Transcription regulation</keyword>
<keyword evidence="7 15" id="KW-0238">DNA-binding</keyword>
<dbReference type="PROSITE" id="PS00027">
    <property type="entry name" value="HOMEOBOX_1"/>
    <property type="match status" value="1"/>
</dbReference>
<evidence type="ECO:0000259" key="18">
    <source>
        <dbReference type="PROSITE" id="PS51978"/>
    </source>
</evidence>
<comment type="similarity">
    <text evidence="3">Belongs to the TALE/PBX homeobox family.</text>
</comment>
<evidence type="ECO:0000256" key="9">
    <source>
        <dbReference type="ARBA" id="ARBA00023159"/>
    </source>
</evidence>
<dbReference type="AlphaFoldDB" id="A0A3Q3G9S6"/>
<keyword evidence="4" id="KW-0217">Developmental protein</keyword>
<dbReference type="InterPro" id="IPR009057">
    <property type="entry name" value="Homeodomain-like_sf"/>
</dbReference>
<dbReference type="GeneID" id="109989219"/>
<feature type="compositionally biased region" description="Low complexity" evidence="16">
    <location>
        <begin position="403"/>
        <end position="422"/>
    </location>
</feature>
<evidence type="ECO:0000256" key="16">
    <source>
        <dbReference type="SAM" id="MobiDB-lite"/>
    </source>
</evidence>
<evidence type="ECO:0000256" key="15">
    <source>
        <dbReference type="PROSITE-ProRule" id="PRU00108"/>
    </source>
</evidence>
<evidence type="ECO:0000313" key="19">
    <source>
        <dbReference type="Ensembl" id="ENSLBEP00000029677.1"/>
    </source>
</evidence>
<dbReference type="InterPro" id="IPR005542">
    <property type="entry name" value="PBX_PBC_dom"/>
</dbReference>
<protein>
    <recommendedName>
        <fullName evidence="12">Pre-B-cell leukemia transcription factor 1</fullName>
    </recommendedName>
    <alternativeName>
        <fullName evidence="13 14">Homeobox protein PBX1</fullName>
    </alternativeName>
</protein>
<dbReference type="Gene3D" id="1.10.10.60">
    <property type="entry name" value="Homeodomain-like"/>
    <property type="match status" value="1"/>
</dbReference>
<dbReference type="GO" id="GO:0030154">
    <property type="term" value="P:cell differentiation"/>
    <property type="evidence" value="ECO:0007669"/>
    <property type="project" value="UniProtKB-KW"/>
</dbReference>
<evidence type="ECO:0000256" key="7">
    <source>
        <dbReference type="ARBA" id="ARBA00023125"/>
    </source>
</evidence>
<dbReference type="CDD" id="cd00086">
    <property type="entry name" value="homeodomain"/>
    <property type="match status" value="1"/>
</dbReference>
<dbReference type="PROSITE" id="PS50071">
    <property type="entry name" value="HOMEOBOX_2"/>
    <property type="match status" value="1"/>
</dbReference>
<evidence type="ECO:0000256" key="4">
    <source>
        <dbReference type="ARBA" id="ARBA00022473"/>
    </source>
</evidence>
<dbReference type="RefSeq" id="XP_065820640.1">
    <property type="nucleotide sequence ID" value="XM_065964568.1"/>
</dbReference>
<keyword evidence="11 15" id="KW-0539">Nucleus</keyword>
<dbReference type="InterPro" id="IPR001356">
    <property type="entry name" value="HD"/>
</dbReference>
<dbReference type="Pfam" id="PF05920">
    <property type="entry name" value="Homeobox_KN"/>
    <property type="match status" value="1"/>
</dbReference>
<dbReference type="GeneTree" id="ENSGT00940000165175"/>
<keyword evidence="20" id="KW-1185">Reference proteome</keyword>
<feature type="region of interest" description="Disordered" evidence="16">
    <location>
        <begin position="385"/>
        <end position="422"/>
    </location>
</feature>
<evidence type="ECO:0000256" key="12">
    <source>
        <dbReference type="ARBA" id="ARBA00067471"/>
    </source>
</evidence>
<evidence type="ECO:0000256" key="10">
    <source>
        <dbReference type="ARBA" id="ARBA00023163"/>
    </source>
</evidence>
<dbReference type="Proteomes" id="UP000261660">
    <property type="component" value="Unplaced"/>
</dbReference>
<comment type="subcellular location">
    <subcellularLocation>
        <location evidence="2 15">Nucleus</location>
    </subcellularLocation>
</comment>
<proteinExistence type="inferred from homology"/>
<evidence type="ECO:0000256" key="6">
    <source>
        <dbReference type="ARBA" id="ARBA00023015"/>
    </source>
</evidence>
<evidence type="ECO:0000256" key="5">
    <source>
        <dbReference type="ARBA" id="ARBA00022782"/>
    </source>
</evidence>
<keyword evidence="5" id="KW-0221">Differentiation</keyword>
<organism evidence="19 20">
    <name type="scientific">Labrus bergylta</name>
    <name type="common">ballan wrasse</name>
    <dbReference type="NCBI Taxonomy" id="56723"/>
    <lineage>
        <taxon>Eukaryota</taxon>
        <taxon>Metazoa</taxon>
        <taxon>Chordata</taxon>
        <taxon>Craniata</taxon>
        <taxon>Vertebrata</taxon>
        <taxon>Euteleostomi</taxon>
        <taxon>Actinopterygii</taxon>
        <taxon>Neopterygii</taxon>
        <taxon>Teleostei</taxon>
        <taxon>Neoteleostei</taxon>
        <taxon>Acanthomorphata</taxon>
        <taxon>Eupercaria</taxon>
        <taxon>Labriformes</taxon>
        <taxon>Labridae</taxon>
        <taxon>Labrus</taxon>
    </lineage>
</organism>
<evidence type="ECO:0000256" key="13">
    <source>
        <dbReference type="ARBA" id="ARBA00082092"/>
    </source>
</evidence>
<feature type="domain" description="Homeobox" evidence="17">
    <location>
        <begin position="229"/>
        <end position="292"/>
    </location>
</feature>
<dbReference type="GO" id="GO:0005667">
    <property type="term" value="C:transcription regulator complex"/>
    <property type="evidence" value="ECO:0007669"/>
    <property type="project" value="UniProtKB-ARBA"/>
</dbReference>
<feature type="DNA-binding region" description="Homeobox" evidence="15">
    <location>
        <begin position="231"/>
        <end position="293"/>
    </location>
</feature>
<accession>A0A3Q3G9S6</accession>
<reference evidence="19" key="2">
    <citation type="submission" date="2025-09" db="UniProtKB">
        <authorList>
            <consortium name="Ensembl"/>
        </authorList>
    </citation>
    <scope>IDENTIFICATION</scope>
</reference>
<dbReference type="GO" id="GO:0000981">
    <property type="term" value="F:DNA-binding transcription factor activity, RNA polymerase II-specific"/>
    <property type="evidence" value="ECO:0007669"/>
    <property type="project" value="InterPro"/>
</dbReference>
<feature type="domain" description="PBC" evidence="18">
    <location>
        <begin position="36"/>
        <end position="230"/>
    </location>
</feature>
<dbReference type="Ensembl" id="ENSLBET00000031077.1">
    <property type="protein sequence ID" value="ENSLBEP00000029677.1"/>
    <property type="gene ID" value="ENSLBEG00000022426.1"/>
</dbReference>
<dbReference type="SMART" id="SM00389">
    <property type="entry name" value="HOX"/>
    <property type="match status" value="1"/>
</dbReference>
<dbReference type="PANTHER" id="PTHR11850">
    <property type="entry name" value="HOMEOBOX PROTEIN TRANSCRIPTION FACTORS"/>
    <property type="match status" value="1"/>
</dbReference>
<name>A0A3Q3G9S6_9LABR</name>
<evidence type="ECO:0000256" key="14">
    <source>
        <dbReference type="ARBA" id="ARBA00082748"/>
    </source>
</evidence>
<dbReference type="InterPro" id="IPR017970">
    <property type="entry name" value="Homeobox_CS"/>
</dbReference>
<evidence type="ECO:0000259" key="17">
    <source>
        <dbReference type="PROSITE" id="PS50071"/>
    </source>
</evidence>
<reference evidence="19" key="1">
    <citation type="submission" date="2025-08" db="UniProtKB">
        <authorList>
            <consortium name="Ensembl"/>
        </authorList>
    </citation>
    <scope>IDENTIFICATION</scope>
</reference>
<dbReference type="PROSITE" id="PS51978">
    <property type="entry name" value="PBC"/>
    <property type="match status" value="1"/>
</dbReference>
<evidence type="ECO:0000256" key="2">
    <source>
        <dbReference type="ARBA" id="ARBA00004123"/>
    </source>
</evidence>
<keyword evidence="9" id="KW-0010">Activator</keyword>
<evidence type="ECO:0000256" key="11">
    <source>
        <dbReference type="ARBA" id="ARBA00023242"/>
    </source>
</evidence>
<feature type="region of interest" description="Disordered" evidence="16">
    <location>
        <begin position="1"/>
        <end position="37"/>
    </location>
</feature>
<evidence type="ECO:0000313" key="20">
    <source>
        <dbReference type="Proteomes" id="UP000261660"/>
    </source>
</evidence>
<dbReference type="GO" id="GO:0005634">
    <property type="term" value="C:nucleus"/>
    <property type="evidence" value="ECO:0007669"/>
    <property type="project" value="UniProtKB-SubCell"/>
</dbReference>
<keyword evidence="10" id="KW-0804">Transcription</keyword>
<dbReference type="SUPFAM" id="SSF46689">
    <property type="entry name" value="Homeodomain-like"/>
    <property type="match status" value="1"/>
</dbReference>
<evidence type="ECO:0000256" key="3">
    <source>
        <dbReference type="ARBA" id="ARBA00007601"/>
    </source>
</evidence>
<sequence length="422" mass="46177">MDDQTRMMTGLTGLGGLTQGDVGDPDSVRKQQSLGQPQQDIGDILQQIMAITDESLDEAQARKHALNCHRMKPALFSVLCEIKEKTVLSIRGVQEEDPPDPQIMRLDNMLLAEGVSGPEKGGGSAAAAAAAAAAGGSPTDSSIEHSDYRAKLAQIRQIYHSELEKYEQACSEFTNHVMNLLREQSRTRPISPKEIERMVAIIHRKFSSIQMQLKQSTCEAVMILRSRFLDARRKRRNFNKQATEVLNEYFYSHLSNPYPSEEAKEELAKKCGITVSQVSNWFGNKRIRYKKNIGKFQEEANLYAVKTAVDAANVSAQASQANSPATPNSGSPGSYSLAHTGDTYLGLRSLNGEGLTIAPSLQPQVDTLHRATHLTGGYEELSGSGLYTPHRLDANSWQDTTNPHSVTSPPGPPGSVHSDTSN</sequence>
<dbReference type="InterPro" id="IPR050224">
    <property type="entry name" value="TALE_homeobox"/>
</dbReference>
<evidence type="ECO:0000256" key="8">
    <source>
        <dbReference type="ARBA" id="ARBA00023155"/>
    </source>
</evidence>
<dbReference type="GO" id="GO:0043565">
    <property type="term" value="F:sequence-specific DNA binding"/>
    <property type="evidence" value="ECO:0007669"/>
    <property type="project" value="UniProtKB-ARBA"/>
</dbReference>